<dbReference type="AlphaFoldDB" id="A0A518KBL7"/>
<proteinExistence type="predicted"/>
<evidence type="ECO:0000259" key="1">
    <source>
        <dbReference type="Pfam" id="PF13480"/>
    </source>
</evidence>
<accession>A0A518KBL7</accession>
<feature type="domain" description="BioF2-like acetyltransferase" evidence="1">
    <location>
        <begin position="165"/>
        <end position="297"/>
    </location>
</feature>
<dbReference type="PANTHER" id="PTHR36174:SF1">
    <property type="entry name" value="LIPID II:GLYCINE GLYCYLTRANSFERASE"/>
    <property type="match status" value="1"/>
</dbReference>
<dbReference type="EMBL" id="CP036349">
    <property type="protein sequence ID" value="QDV75183.1"/>
    <property type="molecule type" value="Genomic_DNA"/>
</dbReference>
<evidence type="ECO:0000313" key="2">
    <source>
        <dbReference type="EMBL" id="QDV75183.1"/>
    </source>
</evidence>
<dbReference type="PANTHER" id="PTHR36174">
    <property type="entry name" value="LIPID II:GLYCINE GLYCYLTRANSFERASE"/>
    <property type="match status" value="1"/>
</dbReference>
<dbReference type="InterPro" id="IPR050644">
    <property type="entry name" value="PG_Glycine_Bridge_Synth"/>
</dbReference>
<dbReference type="InterPro" id="IPR016181">
    <property type="entry name" value="Acyl_CoA_acyltransferase"/>
</dbReference>
<sequence>MDALRVLRADRVDERAAWIDLWSQSPAQEVFTHPAYLEIFRQRSDHDCCCATMSSDAGTVLYPFYLRHLQSEYGLGLPCSEAKDIATPYGYGGPYAWGQADPKELAKAFWGAFDNWTMQENVVSEFIRFSLFEDELLPYPGEVESPLMNVVRSLDLTEEELWGEVRHKVRKNVKRGRNAGIEVIIDGNGNRLGDFLSIYHRTMDRRCADASFYYDTNFFESFCDALAGRYCFVHAMSGDLVVASELVLVSPRNVYSFLGGTDPAHFSNRPNDLLKFEVMLWAKSEGKHNFVLGGGKAADDGIYKYKESFAPNGVRPFRVGKRILNSVDYGRLAAARSKSVDLAYFPAYRAA</sequence>
<evidence type="ECO:0000313" key="3">
    <source>
        <dbReference type="Proteomes" id="UP000316426"/>
    </source>
</evidence>
<dbReference type="Pfam" id="PF13480">
    <property type="entry name" value="Acetyltransf_6"/>
    <property type="match status" value="1"/>
</dbReference>
<dbReference type="KEGG" id="bmei:Spa11_33960"/>
<dbReference type="InterPro" id="IPR038740">
    <property type="entry name" value="BioF2-like_GNAT_dom"/>
</dbReference>
<dbReference type="RefSeq" id="WP_145114250.1">
    <property type="nucleotide sequence ID" value="NZ_CP036349.1"/>
</dbReference>
<protein>
    <submittedName>
        <fullName evidence="2">FemAB family protein</fullName>
    </submittedName>
</protein>
<dbReference type="SUPFAM" id="SSF55729">
    <property type="entry name" value="Acyl-CoA N-acyltransferases (Nat)"/>
    <property type="match status" value="1"/>
</dbReference>
<keyword evidence="3" id="KW-1185">Reference proteome</keyword>
<dbReference type="Gene3D" id="3.40.630.30">
    <property type="match status" value="1"/>
</dbReference>
<gene>
    <name evidence="2" type="ORF">Spa11_33960</name>
</gene>
<name>A0A518KBL7_9BACT</name>
<organism evidence="2 3">
    <name type="scientific">Botrimarina mediterranea</name>
    <dbReference type="NCBI Taxonomy" id="2528022"/>
    <lineage>
        <taxon>Bacteria</taxon>
        <taxon>Pseudomonadati</taxon>
        <taxon>Planctomycetota</taxon>
        <taxon>Planctomycetia</taxon>
        <taxon>Pirellulales</taxon>
        <taxon>Lacipirellulaceae</taxon>
        <taxon>Botrimarina</taxon>
    </lineage>
</organism>
<reference evidence="2 3" key="1">
    <citation type="submission" date="2019-02" db="EMBL/GenBank/DDBJ databases">
        <title>Deep-cultivation of Planctomycetes and their phenomic and genomic characterization uncovers novel biology.</title>
        <authorList>
            <person name="Wiegand S."/>
            <person name="Jogler M."/>
            <person name="Boedeker C."/>
            <person name="Pinto D."/>
            <person name="Vollmers J."/>
            <person name="Rivas-Marin E."/>
            <person name="Kohn T."/>
            <person name="Peeters S.H."/>
            <person name="Heuer A."/>
            <person name="Rast P."/>
            <person name="Oberbeckmann S."/>
            <person name="Bunk B."/>
            <person name="Jeske O."/>
            <person name="Meyerdierks A."/>
            <person name="Storesund J.E."/>
            <person name="Kallscheuer N."/>
            <person name="Luecker S."/>
            <person name="Lage O.M."/>
            <person name="Pohl T."/>
            <person name="Merkel B.J."/>
            <person name="Hornburger P."/>
            <person name="Mueller R.-W."/>
            <person name="Bruemmer F."/>
            <person name="Labrenz M."/>
            <person name="Spormann A.M."/>
            <person name="Op den Camp H."/>
            <person name="Overmann J."/>
            <person name="Amann R."/>
            <person name="Jetten M.S.M."/>
            <person name="Mascher T."/>
            <person name="Medema M.H."/>
            <person name="Devos D.P."/>
            <person name="Kaster A.-K."/>
            <person name="Ovreas L."/>
            <person name="Rohde M."/>
            <person name="Galperin M.Y."/>
            <person name="Jogler C."/>
        </authorList>
    </citation>
    <scope>NUCLEOTIDE SEQUENCE [LARGE SCALE GENOMIC DNA]</scope>
    <source>
        <strain evidence="2 3">Spa11</strain>
    </source>
</reference>
<dbReference type="Proteomes" id="UP000316426">
    <property type="component" value="Chromosome"/>
</dbReference>